<sequence>MDRIDYLKFVLIAMALPTQYLITQYWSNDNVEQSIALKNLASSFHSIKSYFELDAWKKWYLSFVLDKPGHFKGPKVFFKKSKHNEKDIEDDIAVEVLKFRKQLVNFAESSVTRSPRPSKVIFRVGQVVFIKRLNIHGVIIGWDEKCNAPSDWVEQNYEMDERNQIMNQPHYLLLVDEKDEYMSDKVYVFQDDLVMVTNRKIKHRILNSFFKKFDGGQYLKNKYLHAVYPHD</sequence>
<dbReference type="Pfam" id="PF08755">
    <property type="entry name" value="YccV-like"/>
    <property type="match status" value="1"/>
</dbReference>
<proteinExistence type="predicted"/>
<keyword evidence="3" id="KW-1185">Reference proteome</keyword>
<evidence type="ECO:0000259" key="1">
    <source>
        <dbReference type="SMART" id="SM00992"/>
    </source>
</evidence>
<comment type="caution">
    <text evidence="2">The sequence shown here is derived from an EMBL/GenBank/DDBJ whole genome shotgun (WGS) entry which is preliminary data.</text>
</comment>
<dbReference type="AlphaFoldDB" id="A0A3M7RZQ8"/>
<dbReference type="SUPFAM" id="SSF141255">
    <property type="entry name" value="YccV-like"/>
    <property type="match status" value="1"/>
</dbReference>
<dbReference type="Gene3D" id="2.30.30.390">
    <property type="entry name" value="Hemimethylated DNA-binding domain"/>
    <property type="match status" value="1"/>
</dbReference>
<dbReference type="STRING" id="10195.A0A3M7RZQ8"/>
<dbReference type="InterPro" id="IPR011722">
    <property type="entry name" value="Hemimethylated_DNA-bd_dom"/>
</dbReference>
<dbReference type="PANTHER" id="PTHR48439:SF1">
    <property type="entry name" value="HEMIMETHYLATED DNA-BINDING DOMAIN-CONTAINING PROTEIN"/>
    <property type="match status" value="1"/>
</dbReference>
<gene>
    <name evidence="2" type="ORF">BpHYR1_013107</name>
</gene>
<dbReference type="SMART" id="SM00992">
    <property type="entry name" value="YccV-like"/>
    <property type="match status" value="1"/>
</dbReference>
<organism evidence="2 3">
    <name type="scientific">Brachionus plicatilis</name>
    <name type="common">Marine rotifer</name>
    <name type="synonym">Brachionus muelleri</name>
    <dbReference type="NCBI Taxonomy" id="10195"/>
    <lineage>
        <taxon>Eukaryota</taxon>
        <taxon>Metazoa</taxon>
        <taxon>Spiralia</taxon>
        <taxon>Gnathifera</taxon>
        <taxon>Rotifera</taxon>
        <taxon>Eurotatoria</taxon>
        <taxon>Monogononta</taxon>
        <taxon>Pseudotrocha</taxon>
        <taxon>Ploima</taxon>
        <taxon>Brachionidae</taxon>
        <taxon>Brachionus</taxon>
    </lineage>
</organism>
<feature type="domain" description="Hemimethylated DNA-binding" evidence="1">
    <location>
        <begin position="119"/>
        <end position="221"/>
    </location>
</feature>
<evidence type="ECO:0000313" key="2">
    <source>
        <dbReference type="EMBL" id="RNA29016.1"/>
    </source>
</evidence>
<reference evidence="2 3" key="1">
    <citation type="journal article" date="2018" name="Sci. Rep.">
        <title>Genomic signatures of local adaptation to the degree of environmental predictability in rotifers.</title>
        <authorList>
            <person name="Franch-Gras L."/>
            <person name="Hahn C."/>
            <person name="Garcia-Roger E.M."/>
            <person name="Carmona M.J."/>
            <person name="Serra M."/>
            <person name="Gomez A."/>
        </authorList>
    </citation>
    <scope>NUCLEOTIDE SEQUENCE [LARGE SCALE GENOMIC DNA]</scope>
    <source>
        <strain evidence="2">HYR1</strain>
    </source>
</reference>
<protein>
    <submittedName>
        <fullName evidence="2">F-box only 21</fullName>
    </submittedName>
</protein>
<accession>A0A3M7RZQ8</accession>
<name>A0A3M7RZQ8_BRAPC</name>
<evidence type="ECO:0000313" key="3">
    <source>
        <dbReference type="Proteomes" id="UP000276133"/>
    </source>
</evidence>
<dbReference type="GO" id="GO:0003677">
    <property type="term" value="F:DNA binding"/>
    <property type="evidence" value="ECO:0007669"/>
    <property type="project" value="InterPro"/>
</dbReference>
<dbReference type="NCBIfam" id="TIGR02097">
    <property type="entry name" value="yccV"/>
    <property type="match status" value="1"/>
</dbReference>
<dbReference type="PANTHER" id="PTHR48439">
    <property type="entry name" value="HEMIMETHYLATED DNA-BINDING DOMAIN-CONTAINING PROTEIN"/>
    <property type="match status" value="1"/>
</dbReference>
<dbReference type="OrthoDB" id="28868at2759"/>
<dbReference type="Proteomes" id="UP000276133">
    <property type="component" value="Unassembled WGS sequence"/>
</dbReference>
<dbReference type="InterPro" id="IPR053189">
    <property type="entry name" value="Clp_protease_adapter_ClpF"/>
</dbReference>
<dbReference type="InterPro" id="IPR036623">
    <property type="entry name" value="Hemimethylated_DNA-bd_sf"/>
</dbReference>
<dbReference type="EMBL" id="REGN01002298">
    <property type="protein sequence ID" value="RNA29016.1"/>
    <property type="molecule type" value="Genomic_DNA"/>
</dbReference>